<accession>A0A2Z6NTT8</accession>
<proteinExistence type="predicted"/>
<dbReference type="Proteomes" id="UP000242715">
    <property type="component" value="Unassembled WGS sequence"/>
</dbReference>
<evidence type="ECO:0000313" key="2">
    <source>
        <dbReference type="Proteomes" id="UP000242715"/>
    </source>
</evidence>
<dbReference type="EMBL" id="DF973754">
    <property type="protein sequence ID" value="GAU39295.1"/>
    <property type="molecule type" value="Genomic_DNA"/>
</dbReference>
<sequence length="71" mass="7616">MLHKPMYAYVSAMHFSPFHEIKSSLIINLTGQSPSTTTSAPDLNRYDIIKPNSAMAMHPVTIGGGSQGGNP</sequence>
<gene>
    <name evidence="1" type="ORF">TSUD_119000</name>
</gene>
<organism evidence="1 2">
    <name type="scientific">Trifolium subterraneum</name>
    <name type="common">Subterranean clover</name>
    <dbReference type="NCBI Taxonomy" id="3900"/>
    <lineage>
        <taxon>Eukaryota</taxon>
        <taxon>Viridiplantae</taxon>
        <taxon>Streptophyta</taxon>
        <taxon>Embryophyta</taxon>
        <taxon>Tracheophyta</taxon>
        <taxon>Spermatophyta</taxon>
        <taxon>Magnoliopsida</taxon>
        <taxon>eudicotyledons</taxon>
        <taxon>Gunneridae</taxon>
        <taxon>Pentapetalae</taxon>
        <taxon>rosids</taxon>
        <taxon>fabids</taxon>
        <taxon>Fabales</taxon>
        <taxon>Fabaceae</taxon>
        <taxon>Papilionoideae</taxon>
        <taxon>50 kb inversion clade</taxon>
        <taxon>NPAAA clade</taxon>
        <taxon>Hologalegina</taxon>
        <taxon>IRL clade</taxon>
        <taxon>Trifolieae</taxon>
        <taxon>Trifolium</taxon>
    </lineage>
</organism>
<evidence type="ECO:0000313" key="1">
    <source>
        <dbReference type="EMBL" id="GAU39295.1"/>
    </source>
</evidence>
<reference evidence="2" key="1">
    <citation type="journal article" date="2017" name="Front. Plant Sci.">
        <title>Climate Clever Clovers: New Paradigm to Reduce the Environmental Footprint of Ruminants by Breeding Low Methanogenic Forages Utilizing Haplotype Variation.</title>
        <authorList>
            <person name="Kaur P."/>
            <person name="Appels R."/>
            <person name="Bayer P.E."/>
            <person name="Keeble-Gagnere G."/>
            <person name="Wang J."/>
            <person name="Hirakawa H."/>
            <person name="Shirasawa K."/>
            <person name="Vercoe P."/>
            <person name="Stefanova K."/>
            <person name="Durmic Z."/>
            <person name="Nichols P."/>
            <person name="Revell C."/>
            <person name="Isobe S.N."/>
            <person name="Edwards D."/>
            <person name="Erskine W."/>
        </authorList>
    </citation>
    <scope>NUCLEOTIDE SEQUENCE [LARGE SCALE GENOMIC DNA]</scope>
    <source>
        <strain evidence="2">cv. Daliak</strain>
    </source>
</reference>
<name>A0A2Z6NTT8_TRISU</name>
<protein>
    <submittedName>
        <fullName evidence="1">Uncharacterized protein</fullName>
    </submittedName>
</protein>
<dbReference type="AlphaFoldDB" id="A0A2Z6NTT8"/>
<keyword evidence="2" id="KW-1185">Reference proteome</keyword>